<dbReference type="OrthoDB" id="982482at2"/>
<dbReference type="EMBL" id="WMJY01000004">
    <property type="protein sequence ID" value="MTH28866.1"/>
    <property type="molecule type" value="Genomic_DNA"/>
</dbReference>
<name>A0A7K1GJ76_9FLAO</name>
<reference evidence="1 2" key="1">
    <citation type="journal article" date="2006" name="Int. J. Syst. Evol. Microbiol.">
        <title>Myroides pelagicus sp. nov., isolated from seawater in Thailand.</title>
        <authorList>
            <person name="Yoon J."/>
            <person name="Maneerat S."/>
            <person name="Kawai F."/>
            <person name="Yokota A."/>
        </authorList>
    </citation>
    <scope>NUCLEOTIDE SEQUENCE [LARGE SCALE GENOMIC DNA]</scope>
    <source>
        <strain evidence="1 2">SM1T</strain>
    </source>
</reference>
<evidence type="ECO:0000313" key="2">
    <source>
        <dbReference type="Proteomes" id="UP000488936"/>
    </source>
</evidence>
<dbReference type="PROSITE" id="PS51257">
    <property type="entry name" value="PROKAR_LIPOPROTEIN"/>
    <property type="match status" value="1"/>
</dbReference>
<keyword evidence="1" id="KW-0449">Lipoprotein</keyword>
<dbReference type="AlphaFoldDB" id="A0A7K1GJ76"/>
<dbReference type="NCBIfam" id="TIGR03511">
    <property type="entry name" value="GldH_lipo"/>
    <property type="match status" value="1"/>
</dbReference>
<sequence>MKNSCILSLIGLVFLSLVGCQRNENIVFDQYQSTNGQWEKKDVKTFVYKVSDTTDTYTMSMNIRANKDYPYNNMYVIFKLYQPNMTVQIDTLQYQMADVNGELLGVGFSDVKESKLAVKEGFVFPESGTYKFTLEHAVRALGEIKGDEYLPGISEVGLSIEKETN</sequence>
<dbReference type="Proteomes" id="UP000488936">
    <property type="component" value="Unassembled WGS sequence"/>
</dbReference>
<comment type="caution">
    <text evidence="1">The sequence shown here is derived from an EMBL/GenBank/DDBJ whole genome shotgun (WGS) entry which is preliminary data.</text>
</comment>
<proteinExistence type="predicted"/>
<organism evidence="1 2">
    <name type="scientific">Myroides pelagicus</name>
    <dbReference type="NCBI Taxonomy" id="270914"/>
    <lineage>
        <taxon>Bacteria</taxon>
        <taxon>Pseudomonadati</taxon>
        <taxon>Bacteroidota</taxon>
        <taxon>Flavobacteriia</taxon>
        <taxon>Flavobacteriales</taxon>
        <taxon>Flavobacteriaceae</taxon>
        <taxon>Myroides</taxon>
    </lineage>
</organism>
<dbReference type="RefSeq" id="WP_155034916.1">
    <property type="nucleotide sequence ID" value="NZ_JAYMMG010000009.1"/>
</dbReference>
<protein>
    <submittedName>
        <fullName evidence="1">Gliding motility lipoprotein GldH</fullName>
    </submittedName>
</protein>
<gene>
    <name evidence="1" type="primary">gldH</name>
    <name evidence="1" type="ORF">GJV77_02875</name>
</gene>
<dbReference type="Pfam" id="PF14109">
    <property type="entry name" value="GldH_lipo"/>
    <property type="match status" value="1"/>
</dbReference>
<dbReference type="InterPro" id="IPR020018">
    <property type="entry name" value="Motility-assoc_lipoprot_GldH"/>
</dbReference>
<evidence type="ECO:0000313" key="1">
    <source>
        <dbReference type="EMBL" id="MTH28866.1"/>
    </source>
</evidence>
<keyword evidence="2" id="KW-1185">Reference proteome</keyword>
<accession>A0A7K1GJ76</accession>